<keyword evidence="3" id="KW-0862">Zinc</keyword>
<reference evidence="8 9" key="1">
    <citation type="journal article" date="2021" name="Comput. Struct. Biotechnol. J.">
        <title>De novo genome assembly of the potent medicinal plant Rehmannia glutinosa using nanopore technology.</title>
        <authorList>
            <person name="Ma L."/>
            <person name="Dong C."/>
            <person name="Song C."/>
            <person name="Wang X."/>
            <person name="Zheng X."/>
            <person name="Niu Y."/>
            <person name="Chen S."/>
            <person name="Feng W."/>
        </authorList>
    </citation>
    <scope>NUCLEOTIDE SEQUENCE [LARGE SCALE GENOMIC DNA]</scope>
    <source>
        <strain evidence="8">DH-2019</strain>
    </source>
</reference>
<dbReference type="EMBL" id="JABTTQ020000007">
    <property type="protein sequence ID" value="KAK6152273.1"/>
    <property type="molecule type" value="Genomic_DNA"/>
</dbReference>
<feature type="domain" description="GRF-type" evidence="7">
    <location>
        <begin position="30"/>
        <end position="71"/>
    </location>
</feature>
<evidence type="ECO:0000313" key="9">
    <source>
        <dbReference type="Proteomes" id="UP001318860"/>
    </source>
</evidence>
<dbReference type="Proteomes" id="UP001318860">
    <property type="component" value="Unassembled WGS sequence"/>
</dbReference>
<accession>A0ABR0WXT1</accession>
<evidence type="ECO:0000313" key="8">
    <source>
        <dbReference type="EMBL" id="KAK6152273.1"/>
    </source>
</evidence>
<evidence type="ECO:0000259" key="7">
    <source>
        <dbReference type="PROSITE" id="PS51999"/>
    </source>
</evidence>
<keyword evidence="1" id="KW-0479">Metal-binding</keyword>
<feature type="compositionally biased region" description="Polar residues" evidence="5">
    <location>
        <begin position="296"/>
        <end position="314"/>
    </location>
</feature>
<comment type="caution">
    <text evidence="8">The sequence shown here is derived from an EMBL/GenBank/DDBJ whole genome shotgun (WGS) entry which is preliminary data.</text>
</comment>
<dbReference type="Pfam" id="PF06839">
    <property type="entry name" value="Zn_ribbon_GRF"/>
    <property type="match status" value="1"/>
</dbReference>
<dbReference type="InterPro" id="IPR010666">
    <property type="entry name" value="Znf_GRF"/>
</dbReference>
<name>A0ABR0WXT1_REHGL</name>
<dbReference type="PROSITE" id="PS51999">
    <property type="entry name" value="ZF_GRF"/>
    <property type="match status" value="1"/>
</dbReference>
<evidence type="ECO:0000256" key="1">
    <source>
        <dbReference type="ARBA" id="ARBA00022723"/>
    </source>
</evidence>
<gene>
    <name evidence="8" type="ORF">DH2020_014908</name>
</gene>
<keyword evidence="9" id="KW-1185">Reference proteome</keyword>
<dbReference type="PANTHER" id="PTHR33248">
    <property type="entry name" value="ZINC ION-BINDING PROTEIN"/>
    <property type="match status" value="1"/>
</dbReference>
<sequence>MSSENTDTFSTGSNVTCRCRGHLNDPPLRCYCGYELRIHTSWTKSNPGRRFISCPERGVNKCGFFKWIDDDNCDRSRNIISGLLDKLKLARTELASTRQHVQFLKKMVMISWIITFVVCFVACADFIYDDEWKEREDRLFIQVLIEQQAQNNFAPNRVNAHAVLIAMDTVNKEFNHNFSYDYCHERLEMLEKWYRTFYWVIRKHGSNQFGIAYHETGDPCWMELCQLFGTLFNPANDDVINISSGTETDDIGNLSGLPDPPRGSAEIVNISSSPRQHADESFSRYLSRFAGGNDIGSESSVNQPTPSNSNSGTFNGVIPGQVLLGCHINVNHVRRDHAPSSQRARY</sequence>
<feature type="region of interest" description="Disordered" evidence="5">
    <location>
        <begin position="244"/>
        <end position="265"/>
    </location>
</feature>
<feature type="transmembrane region" description="Helical" evidence="6">
    <location>
        <begin position="107"/>
        <end position="128"/>
    </location>
</feature>
<evidence type="ECO:0000256" key="5">
    <source>
        <dbReference type="SAM" id="MobiDB-lite"/>
    </source>
</evidence>
<keyword evidence="6" id="KW-0812">Transmembrane</keyword>
<protein>
    <recommendedName>
        <fullName evidence="7">GRF-type domain-containing protein</fullName>
    </recommendedName>
</protein>
<keyword evidence="6" id="KW-0472">Membrane</keyword>
<keyword evidence="6" id="KW-1133">Transmembrane helix</keyword>
<organism evidence="8 9">
    <name type="scientific">Rehmannia glutinosa</name>
    <name type="common">Chinese foxglove</name>
    <dbReference type="NCBI Taxonomy" id="99300"/>
    <lineage>
        <taxon>Eukaryota</taxon>
        <taxon>Viridiplantae</taxon>
        <taxon>Streptophyta</taxon>
        <taxon>Embryophyta</taxon>
        <taxon>Tracheophyta</taxon>
        <taxon>Spermatophyta</taxon>
        <taxon>Magnoliopsida</taxon>
        <taxon>eudicotyledons</taxon>
        <taxon>Gunneridae</taxon>
        <taxon>Pentapetalae</taxon>
        <taxon>asterids</taxon>
        <taxon>lamiids</taxon>
        <taxon>Lamiales</taxon>
        <taxon>Orobanchaceae</taxon>
        <taxon>Rehmannieae</taxon>
        <taxon>Rehmannia</taxon>
    </lineage>
</organism>
<evidence type="ECO:0000256" key="2">
    <source>
        <dbReference type="ARBA" id="ARBA00022771"/>
    </source>
</evidence>
<evidence type="ECO:0000256" key="6">
    <source>
        <dbReference type="SAM" id="Phobius"/>
    </source>
</evidence>
<feature type="region of interest" description="Disordered" evidence="5">
    <location>
        <begin position="295"/>
        <end position="314"/>
    </location>
</feature>
<evidence type="ECO:0000256" key="3">
    <source>
        <dbReference type="ARBA" id="ARBA00022833"/>
    </source>
</evidence>
<keyword evidence="2 4" id="KW-0863">Zinc-finger</keyword>
<proteinExistence type="predicted"/>
<evidence type="ECO:0000256" key="4">
    <source>
        <dbReference type="PROSITE-ProRule" id="PRU01343"/>
    </source>
</evidence>